<organism evidence="2 3">
    <name type="scientific">Phyllosticta capitalensis</name>
    <dbReference type="NCBI Taxonomy" id="121624"/>
    <lineage>
        <taxon>Eukaryota</taxon>
        <taxon>Fungi</taxon>
        <taxon>Dikarya</taxon>
        <taxon>Ascomycota</taxon>
        <taxon>Pezizomycotina</taxon>
        <taxon>Dothideomycetes</taxon>
        <taxon>Dothideomycetes incertae sedis</taxon>
        <taxon>Botryosphaeriales</taxon>
        <taxon>Phyllostictaceae</taxon>
        <taxon>Phyllosticta</taxon>
    </lineage>
</organism>
<feature type="compositionally biased region" description="Basic and acidic residues" evidence="1">
    <location>
        <begin position="13"/>
        <end position="30"/>
    </location>
</feature>
<feature type="region of interest" description="Disordered" evidence="1">
    <location>
        <begin position="378"/>
        <end position="466"/>
    </location>
</feature>
<sequence>MFPAKRIPPASSARKEFSAAKSSPREKSLPEIKQGTHLASAALCGQGFLPSDVLATVRSDGEDVVLDPQLLRAQPLLNLSVLSKKWSEWGERILIPREAPVIWHSRQFVLGRDPRLVIVQLCRRDSLRQLTEESERGEQGAFERLQIRVWKDPKSGGKHYLPQHSKYRIPSREVAESPIEQRPSERDEKDLFDGEMLLAGTPEQIKSGKQAKVKKRATNPEKAKERAAKKTRTTQDDVTEDSIRAQIWPSTQRDGRSRKRACGEGRQRPRTYEKCNALDIKRNSPDQPLDKMTHAAHSAYIKKQKHGEKVSWDYWLAWPSFCHLCGTRRSSDDELFKHLRRDEHLWQCAPGHNPVTLNIASGDAEKAKVKILAQDGDAYEDDDFPVSGLDGELSKSDEQSRNAEDENENNQDEVQALLRPTPPRPTPPASSDPLDTHPHQNNRNETPETPRKRSAEDDGRGEDGQKKKCVLSAGRQTLAGGAFWGELRQSLSEKLNDEDDLVQPMANHLSSGGVSILSSERVVRRKNMRRSKTGHGIFRFLRWLAGLGSCRLCGTKRSVGVGLVDHL</sequence>
<accession>A0ABR1Z4V8</accession>
<reference evidence="2 3" key="1">
    <citation type="submission" date="2024-04" db="EMBL/GenBank/DDBJ databases">
        <title>Phyllosticta paracitricarpa is synonymous to the EU quarantine fungus P. citricarpa based on phylogenomic analyses.</title>
        <authorList>
            <consortium name="Lawrence Berkeley National Laboratory"/>
            <person name="Van Ingen-Buijs V.A."/>
            <person name="Van Westerhoven A.C."/>
            <person name="Haridas S."/>
            <person name="Skiadas P."/>
            <person name="Martin F."/>
            <person name="Groenewald J.Z."/>
            <person name="Crous P.W."/>
            <person name="Seidl M.F."/>
        </authorList>
    </citation>
    <scope>NUCLEOTIDE SEQUENCE [LARGE SCALE GENOMIC DNA]</scope>
    <source>
        <strain evidence="2 3">CBS 123374</strain>
    </source>
</reference>
<feature type="compositionally biased region" description="Pro residues" evidence="1">
    <location>
        <begin position="420"/>
        <end position="430"/>
    </location>
</feature>
<dbReference type="Proteomes" id="UP001492380">
    <property type="component" value="Unassembled WGS sequence"/>
</dbReference>
<keyword evidence="3" id="KW-1185">Reference proteome</keyword>
<evidence type="ECO:0000313" key="2">
    <source>
        <dbReference type="EMBL" id="KAK8247060.1"/>
    </source>
</evidence>
<feature type="compositionally biased region" description="Basic and acidic residues" evidence="1">
    <location>
        <begin position="392"/>
        <end position="404"/>
    </location>
</feature>
<feature type="region of interest" description="Disordered" evidence="1">
    <location>
        <begin position="170"/>
        <end position="190"/>
    </location>
</feature>
<evidence type="ECO:0000313" key="3">
    <source>
        <dbReference type="Proteomes" id="UP001492380"/>
    </source>
</evidence>
<proteinExistence type="predicted"/>
<protein>
    <submittedName>
        <fullName evidence="2">Uncharacterized protein</fullName>
    </submittedName>
</protein>
<dbReference type="EMBL" id="JBBWRZ010000001">
    <property type="protein sequence ID" value="KAK8247060.1"/>
    <property type="molecule type" value="Genomic_DNA"/>
</dbReference>
<name>A0ABR1Z4V8_9PEZI</name>
<gene>
    <name evidence="2" type="ORF">HDK90DRAFT_461847</name>
</gene>
<feature type="region of interest" description="Disordered" evidence="1">
    <location>
        <begin position="203"/>
        <end position="239"/>
    </location>
</feature>
<comment type="caution">
    <text evidence="2">The sequence shown here is derived from an EMBL/GenBank/DDBJ whole genome shotgun (WGS) entry which is preliminary data.</text>
</comment>
<evidence type="ECO:0000256" key="1">
    <source>
        <dbReference type="SAM" id="MobiDB-lite"/>
    </source>
</evidence>
<feature type="compositionally biased region" description="Basic and acidic residues" evidence="1">
    <location>
        <begin position="218"/>
        <end position="228"/>
    </location>
</feature>
<feature type="region of interest" description="Disordered" evidence="1">
    <location>
        <begin position="1"/>
        <end position="30"/>
    </location>
</feature>
<feature type="compositionally biased region" description="Basic and acidic residues" evidence="1">
    <location>
        <begin position="445"/>
        <end position="466"/>
    </location>
</feature>